<evidence type="ECO:0000256" key="6">
    <source>
        <dbReference type="ARBA" id="ARBA00023180"/>
    </source>
</evidence>
<keyword evidence="5" id="KW-1015">Disulfide bond</keyword>
<keyword evidence="8" id="KW-0732">Signal</keyword>
<dbReference type="CDD" id="cd13903">
    <property type="entry name" value="CuRO_3_Tv-LCC_like"/>
    <property type="match status" value="1"/>
</dbReference>
<dbReference type="PANTHER" id="PTHR11709:SF511">
    <property type="entry name" value="LACCASE"/>
    <property type="match status" value="1"/>
</dbReference>
<dbReference type="Pfam" id="PF00394">
    <property type="entry name" value="Cu-oxidase"/>
    <property type="match status" value="1"/>
</dbReference>
<protein>
    <submittedName>
        <fullName evidence="12">Laccase, multicopper oxidase, benzenediol:oxygen oxidorectuctase</fullName>
    </submittedName>
</protein>
<evidence type="ECO:0000313" key="12">
    <source>
        <dbReference type="EMBL" id="KAL0571224.1"/>
    </source>
</evidence>
<dbReference type="Proteomes" id="UP001465976">
    <property type="component" value="Unassembled WGS sequence"/>
</dbReference>
<sequence>MTGLKSLLSFVTLSVLLVGSSAITVGPISDMVIDTAVVAPDGFSRTAVLAGDSIVGPLITAQKGERIKVNVINKLNHPDFLKSTSIHWHGFFQNDGANWADGPAFVNQCPIAHETSFLYDYPTADQAGTFWYHSHLSTQYCDGLRGAIVVYDPEDPYKSLYDVDDESTVITLSDWYHTPAKELELPTHDSVLINGLGRWKKGSATELAVIQVEQGKRYRLRFVNTACQPDFEVQVDNHDLTIIEADSINHEPVQVDSFRIFVGQRYSAILNANQPVGNYWIRADPSSGDGGFNGGINSAILRYVGAPVAEPKTDFRARNPLKESDLHPRENPGAPGEPFPGGVDHSVHLHFSTSSNHFAVNDVEYVSPNLPVLLQVLSGAITSPQSLLPHGSVYELPSNASIEISMSGGGVKGFEHPIHLHGHAFDVVRVAGSDTYNYANPVRRDVVNSGKGGDNVTFRFRTDNPGPWFLHCHIDWHLEVGFAVVFAERVPEWQTAIHPPDAWQDLCPTYAALAPEDQ</sequence>
<feature type="domain" description="Plastocyanin-like" evidence="10">
    <location>
        <begin position="365"/>
        <end position="489"/>
    </location>
</feature>
<evidence type="ECO:0000259" key="11">
    <source>
        <dbReference type="Pfam" id="PF07732"/>
    </source>
</evidence>
<reference evidence="12 13" key="1">
    <citation type="submission" date="2024-02" db="EMBL/GenBank/DDBJ databases">
        <title>A draft genome for the cacao thread blight pathogen Marasmius crinis-equi.</title>
        <authorList>
            <person name="Cohen S.P."/>
            <person name="Baruah I.K."/>
            <person name="Amoako-Attah I."/>
            <person name="Bukari Y."/>
            <person name="Meinhardt L.W."/>
            <person name="Bailey B.A."/>
        </authorList>
    </citation>
    <scope>NUCLEOTIDE SEQUENCE [LARGE SCALE GENOMIC DNA]</scope>
    <source>
        <strain evidence="12 13">GH-76</strain>
    </source>
</reference>
<keyword evidence="2" id="KW-0479">Metal-binding</keyword>
<evidence type="ECO:0000256" key="3">
    <source>
        <dbReference type="ARBA" id="ARBA00023002"/>
    </source>
</evidence>
<evidence type="ECO:0000256" key="5">
    <source>
        <dbReference type="ARBA" id="ARBA00023157"/>
    </source>
</evidence>
<evidence type="ECO:0000256" key="2">
    <source>
        <dbReference type="ARBA" id="ARBA00022723"/>
    </source>
</evidence>
<evidence type="ECO:0000256" key="8">
    <source>
        <dbReference type="SAM" id="SignalP"/>
    </source>
</evidence>
<accession>A0ABR3F7Z9</accession>
<dbReference type="PANTHER" id="PTHR11709">
    <property type="entry name" value="MULTI-COPPER OXIDASE"/>
    <property type="match status" value="1"/>
</dbReference>
<dbReference type="Pfam" id="PF07732">
    <property type="entry name" value="Cu-oxidase_3"/>
    <property type="match status" value="1"/>
</dbReference>
<evidence type="ECO:0000259" key="10">
    <source>
        <dbReference type="Pfam" id="PF07731"/>
    </source>
</evidence>
<dbReference type="EMBL" id="JBAHYK010000799">
    <property type="protein sequence ID" value="KAL0571224.1"/>
    <property type="molecule type" value="Genomic_DNA"/>
</dbReference>
<keyword evidence="3" id="KW-0560">Oxidoreductase</keyword>
<evidence type="ECO:0000259" key="9">
    <source>
        <dbReference type="Pfam" id="PF00394"/>
    </source>
</evidence>
<comment type="caution">
    <text evidence="12">The sequence shown here is derived from an EMBL/GenBank/DDBJ whole genome shotgun (WGS) entry which is preliminary data.</text>
</comment>
<gene>
    <name evidence="12" type="primary">lcc3_4</name>
    <name evidence="12" type="ORF">V5O48_010731</name>
</gene>
<comment type="similarity">
    <text evidence="1">Belongs to the multicopper oxidase family.</text>
</comment>
<dbReference type="InterPro" id="IPR001117">
    <property type="entry name" value="Cu-oxidase_2nd"/>
</dbReference>
<dbReference type="SUPFAM" id="SSF49503">
    <property type="entry name" value="Cupredoxins"/>
    <property type="match status" value="3"/>
</dbReference>
<evidence type="ECO:0000256" key="4">
    <source>
        <dbReference type="ARBA" id="ARBA00023008"/>
    </source>
</evidence>
<dbReference type="InterPro" id="IPR033138">
    <property type="entry name" value="Cu_oxidase_CS"/>
</dbReference>
<keyword evidence="6" id="KW-0325">Glycoprotein</keyword>
<dbReference type="InterPro" id="IPR008972">
    <property type="entry name" value="Cupredoxin"/>
</dbReference>
<dbReference type="InterPro" id="IPR011706">
    <property type="entry name" value="Cu-oxidase_C"/>
</dbReference>
<proteinExistence type="inferred from homology"/>
<name>A0ABR3F7Z9_9AGAR</name>
<evidence type="ECO:0000313" key="13">
    <source>
        <dbReference type="Proteomes" id="UP001465976"/>
    </source>
</evidence>
<keyword evidence="4" id="KW-0186">Copper</keyword>
<feature type="domain" description="Plastocyanin-like" evidence="11">
    <location>
        <begin position="37"/>
        <end position="154"/>
    </location>
</feature>
<evidence type="ECO:0000256" key="1">
    <source>
        <dbReference type="ARBA" id="ARBA00010609"/>
    </source>
</evidence>
<feature type="domain" description="Plastocyanin-like" evidence="9">
    <location>
        <begin position="166"/>
        <end position="306"/>
    </location>
</feature>
<dbReference type="InterPro" id="IPR011707">
    <property type="entry name" value="Cu-oxidase-like_N"/>
</dbReference>
<dbReference type="PROSITE" id="PS00079">
    <property type="entry name" value="MULTICOPPER_OXIDASE1"/>
    <property type="match status" value="1"/>
</dbReference>
<dbReference type="InterPro" id="IPR045087">
    <property type="entry name" value="Cu-oxidase_fam"/>
</dbReference>
<evidence type="ECO:0000256" key="7">
    <source>
        <dbReference type="SAM" id="MobiDB-lite"/>
    </source>
</evidence>
<keyword evidence="13" id="KW-1185">Reference proteome</keyword>
<feature type="signal peptide" evidence="8">
    <location>
        <begin position="1"/>
        <end position="22"/>
    </location>
</feature>
<feature type="compositionally biased region" description="Basic and acidic residues" evidence="7">
    <location>
        <begin position="314"/>
        <end position="330"/>
    </location>
</feature>
<feature type="chain" id="PRO_5047522879" evidence="8">
    <location>
        <begin position="23"/>
        <end position="518"/>
    </location>
</feature>
<organism evidence="12 13">
    <name type="scientific">Marasmius crinis-equi</name>
    <dbReference type="NCBI Taxonomy" id="585013"/>
    <lineage>
        <taxon>Eukaryota</taxon>
        <taxon>Fungi</taxon>
        <taxon>Dikarya</taxon>
        <taxon>Basidiomycota</taxon>
        <taxon>Agaricomycotina</taxon>
        <taxon>Agaricomycetes</taxon>
        <taxon>Agaricomycetidae</taxon>
        <taxon>Agaricales</taxon>
        <taxon>Marasmiineae</taxon>
        <taxon>Marasmiaceae</taxon>
        <taxon>Marasmius</taxon>
    </lineage>
</organism>
<dbReference type="Gene3D" id="2.60.40.420">
    <property type="entry name" value="Cupredoxins - blue copper proteins"/>
    <property type="match status" value="3"/>
</dbReference>
<feature type="region of interest" description="Disordered" evidence="7">
    <location>
        <begin position="314"/>
        <end position="340"/>
    </location>
</feature>
<dbReference type="Pfam" id="PF07731">
    <property type="entry name" value="Cu-oxidase_2"/>
    <property type="match status" value="1"/>
</dbReference>